<dbReference type="RefSeq" id="XP_009496754.1">
    <property type="nucleotide sequence ID" value="XM_009498479.1"/>
</dbReference>
<dbReference type="AlphaFoldDB" id="A0A058Z5G2"/>
<dbReference type="STRING" id="691883.A0A058Z5G2"/>
<evidence type="ECO:0008006" key="8">
    <source>
        <dbReference type="Google" id="ProtNLM"/>
    </source>
</evidence>
<dbReference type="InterPro" id="IPR044925">
    <property type="entry name" value="His-Me_finger_sf"/>
</dbReference>
<dbReference type="GO" id="GO:0006309">
    <property type="term" value="P:apoptotic DNA fragmentation"/>
    <property type="evidence" value="ECO:0007669"/>
    <property type="project" value="TreeGrafter"/>
</dbReference>
<dbReference type="PANTHER" id="PTHR13966:SF5">
    <property type="entry name" value="ENDONUCLEASE G, MITOCHONDRIAL"/>
    <property type="match status" value="1"/>
</dbReference>
<feature type="domain" description="DNA/RNA non-specific endonuclease/pyrophosphatase/phosphodiesterase" evidence="5">
    <location>
        <begin position="119"/>
        <end position="351"/>
    </location>
</feature>
<dbReference type="GeneID" id="20529320"/>
<dbReference type="GO" id="GO:0004521">
    <property type="term" value="F:RNA endonuclease activity"/>
    <property type="evidence" value="ECO:0007669"/>
    <property type="project" value="TreeGrafter"/>
</dbReference>
<dbReference type="OMA" id="DPYAYYI"/>
<dbReference type="CDD" id="cd00091">
    <property type="entry name" value="NUC"/>
    <property type="match status" value="1"/>
</dbReference>
<dbReference type="InterPro" id="IPR040255">
    <property type="entry name" value="Non-specific_endonuclease"/>
</dbReference>
<proteinExistence type="inferred from homology"/>
<dbReference type="InterPro" id="IPR001604">
    <property type="entry name" value="Endo_G_ENPP1-like_dom"/>
</dbReference>
<reference evidence="6" key="1">
    <citation type="submission" date="2013-04" db="EMBL/GenBank/DDBJ databases">
        <title>The Genome Sequence of Fonticula alba ATCC 38817.</title>
        <authorList>
            <consortium name="The Broad Institute Genomics Platform"/>
            <person name="Russ C."/>
            <person name="Cuomo C."/>
            <person name="Burger G."/>
            <person name="Gray M.W."/>
            <person name="Holland P.W.H."/>
            <person name="King N."/>
            <person name="Lang F.B.F."/>
            <person name="Roger A.J."/>
            <person name="Ruiz-Trillo I."/>
            <person name="Brown M."/>
            <person name="Walker B."/>
            <person name="Young S."/>
            <person name="Zeng Q."/>
            <person name="Gargeya S."/>
            <person name="Fitzgerald M."/>
            <person name="Haas B."/>
            <person name="Abouelleil A."/>
            <person name="Allen A.W."/>
            <person name="Alvarado L."/>
            <person name="Arachchi H.M."/>
            <person name="Berlin A.M."/>
            <person name="Chapman S.B."/>
            <person name="Gainer-Dewar J."/>
            <person name="Goldberg J."/>
            <person name="Griggs A."/>
            <person name="Gujja S."/>
            <person name="Hansen M."/>
            <person name="Howarth C."/>
            <person name="Imamovic A."/>
            <person name="Ireland A."/>
            <person name="Larimer J."/>
            <person name="McCowan C."/>
            <person name="Murphy C."/>
            <person name="Pearson M."/>
            <person name="Poon T.W."/>
            <person name="Priest M."/>
            <person name="Roberts A."/>
            <person name="Saif S."/>
            <person name="Shea T."/>
            <person name="Sisk P."/>
            <person name="Sykes S."/>
            <person name="Wortman J."/>
            <person name="Nusbaum C."/>
            <person name="Birren B."/>
        </authorList>
    </citation>
    <scope>NUCLEOTIDE SEQUENCE [LARGE SCALE GENOMIC DNA]</scope>
    <source>
        <strain evidence="6">ATCC 38817</strain>
    </source>
</reference>
<evidence type="ECO:0000256" key="2">
    <source>
        <dbReference type="PIRSR" id="PIRSR640255-1"/>
    </source>
</evidence>
<dbReference type="GO" id="GO:0000014">
    <property type="term" value="F:single-stranded DNA endodeoxyribonuclease activity"/>
    <property type="evidence" value="ECO:0007669"/>
    <property type="project" value="TreeGrafter"/>
</dbReference>
<dbReference type="GO" id="GO:0005634">
    <property type="term" value="C:nucleus"/>
    <property type="evidence" value="ECO:0007669"/>
    <property type="project" value="TreeGrafter"/>
</dbReference>
<dbReference type="Proteomes" id="UP000030693">
    <property type="component" value="Unassembled WGS sequence"/>
</dbReference>
<keyword evidence="3" id="KW-0479">Metal-binding</keyword>
<dbReference type="eggNOG" id="KOG3721">
    <property type="taxonomic scope" value="Eukaryota"/>
</dbReference>
<comment type="similarity">
    <text evidence="1">Belongs to the DNA/RNA non-specific endonuclease family.</text>
</comment>
<dbReference type="PANTHER" id="PTHR13966">
    <property type="entry name" value="ENDONUCLEASE RELATED"/>
    <property type="match status" value="1"/>
</dbReference>
<dbReference type="SUPFAM" id="SSF54060">
    <property type="entry name" value="His-Me finger endonucleases"/>
    <property type="match status" value="1"/>
</dbReference>
<dbReference type="GO" id="GO:0003676">
    <property type="term" value="F:nucleic acid binding"/>
    <property type="evidence" value="ECO:0007669"/>
    <property type="project" value="InterPro"/>
</dbReference>
<dbReference type="SMART" id="SM00477">
    <property type="entry name" value="NUC"/>
    <property type="match status" value="1"/>
</dbReference>
<dbReference type="SMART" id="SM00892">
    <property type="entry name" value="Endonuclease_NS"/>
    <property type="match status" value="1"/>
</dbReference>
<gene>
    <name evidence="6" type="ORF">H696_04595</name>
</gene>
<feature type="domain" description="ENPP1-3/EXOG-like endonuclease/phosphodiesterase" evidence="4">
    <location>
        <begin position="120"/>
        <end position="351"/>
    </location>
</feature>
<evidence type="ECO:0000259" key="5">
    <source>
        <dbReference type="SMART" id="SM00892"/>
    </source>
</evidence>
<evidence type="ECO:0000313" key="6">
    <source>
        <dbReference type="EMBL" id="KCV69183.1"/>
    </source>
</evidence>
<dbReference type="Gene3D" id="3.40.570.10">
    <property type="entry name" value="Extracellular Endonuclease, subunit A"/>
    <property type="match status" value="1"/>
</dbReference>
<keyword evidence="7" id="KW-1185">Reference proteome</keyword>
<sequence length="366" mass="39660">MYSAKQLVLACSAAIAASATLTATLLGTGVPTSSMSNFWGGGAKSENVAAAPPADVVASLPPASGDASPAAGGPARPAYTQQQMQDLLRLPMQASQAADHPVLGLIGQYGLQGSEQLIDRENYLVLFNRRTRTPTWTLHHINQEYLHNAKAKRPATFNGDPELSPLFRVEHRHYGGFPDLNRGHMVPAGDRHSDQDEKDSTFFMSNVVPQNRSNNSGYWGSIEAFIRRLVTSQAYQDVIMYTGPVYAPRSVADERGAAKGTTGPRQEGTHTSVEYLLINSKQPTVGVPTHLFKVILATNPKGSGRKQLSLTAFLVPNAPIDAAVPLTNFEVPVEEIERLTGVVFFPELNRRSTTNLCKDVPCILQK</sequence>
<dbReference type="GO" id="GO:0005743">
    <property type="term" value="C:mitochondrial inner membrane"/>
    <property type="evidence" value="ECO:0007669"/>
    <property type="project" value="TreeGrafter"/>
</dbReference>
<feature type="active site" description="Proton acceptor" evidence="2">
    <location>
        <position position="184"/>
    </location>
</feature>
<protein>
    <recommendedName>
        <fullName evidence="8">Endonuclease</fullName>
    </recommendedName>
</protein>
<dbReference type="Pfam" id="PF01223">
    <property type="entry name" value="Endonuclease_NS"/>
    <property type="match status" value="1"/>
</dbReference>
<dbReference type="InterPro" id="IPR044929">
    <property type="entry name" value="DNA/RNA_non-sp_Endonuclease_sf"/>
</dbReference>
<dbReference type="OrthoDB" id="5418055at2759"/>
<evidence type="ECO:0000313" key="7">
    <source>
        <dbReference type="Proteomes" id="UP000030693"/>
    </source>
</evidence>
<dbReference type="EMBL" id="KB932207">
    <property type="protein sequence ID" value="KCV69183.1"/>
    <property type="molecule type" value="Genomic_DNA"/>
</dbReference>
<evidence type="ECO:0000256" key="1">
    <source>
        <dbReference type="ARBA" id="ARBA00010052"/>
    </source>
</evidence>
<evidence type="ECO:0000259" key="4">
    <source>
        <dbReference type="SMART" id="SM00477"/>
    </source>
</evidence>
<dbReference type="GO" id="GO:0046872">
    <property type="term" value="F:metal ion binding"/>
    <property type="evidence" value="ECO:0007669"/>
    <property type="project" value="UniProtKB-KW"/>
</dbReference>
<organism evidence="6">
    <name type="scientific">Fonticula alba</name>
    <name type="common">Slime mold</name>
    <dbReference type="NCBI Taxonomy" id="691883"/>
    <lineage>
        <taxon>Eukaryota</taxon>
        <taxon>Rotosphaerida</taxon>
        <taxon>Fonticulaceae</taxon>
        <taxon>Fonticula</taxon>
    </lineage>
</organism>
<accession>A0A058Z5G2</accession>
<feature type="binding site" evidence="3">
    <location>
        <position position="215"/>
    </location>
    <ligand>
        <name>Mg(2+)</name>
        <dbReference type="ChEBI" id="CHEBI:18420"/>
        <note>catalytic</note>
    </ligand>
</feature>
<evidence type="ECO:0000256" key="3">
    <source>
        <dbReference type="PIRSR" id="PIRSR640255-2"/>
    </source>
</evidence>
<dbReference type="InterPro" id="IPR020821">
    <property type="entry name" value="ENPP1-3/EXOG-like_nuc-like"/>
</dbReference>
<name>A0A058Z5G2_FONAL</name>